<protein>
    <submittedName>
        <fullName evidence="2">Uncharacterized protein</fullName>
    </submittedName>
</protein>
<dbReference type="Proteomes" id="UP000243579">
    <property type="component" value="Unassembled WGS sequence"/>
</dbReference>
<keyword evidence="3" id="KW-1185">Reference proteome</keyword>
<organism evidence="2 3">
    <name type="scientific">Achlya hypogyna</name>
    <name type="common">Oomycete</name>
    <name type="synonym">Protoachlya hypogyna</name>
    <dbReference type="NCBI Taxonomy" id="1202772"/>
    <lineage>
        <taxon>Eukaryota</taxon>
        <taxon>Sar</taxon>
        <taxon>Stramenopiles</taxon>
        <taxon>Oomycota</taxon>
        <taxon>Saprolegniomycetes</taxon>
        <taxon>Saprolegniales</taxon>
        <taxon>Achlyaceae</taxon>
        <taxon>Achlya</taxon>
    </lineage>
</organism>
<feature type="compositionally biased region" description="Low complexity" evidence="1">
    <location>
        <begin position="293"/>
        <end position="306"/>
    </location>
</feature>
<evidence type="ECO:0000256" key="1">
    <source>
        <dbReference type="SAM" id="MobiDB-lite"/>
    </source>
</evidence>
<name>A0A1V9ZJ63_ACHHY</name>
<reference evidence="2 3" key="1">
    <citation type="journal article" date="2014" name="Genome Biol. Evol.">
        <title>The secreted proteins of Achlya hypogyna and Thraustotheca clavata identify the ancestral oomycete secretome and reveal gene acquisitions by horizontal gene transfer.</title>
        <authorList>
            <person name="Misner I."/>
            <person name="Blouin N."/>
            <person name="Leonard G."/>
            <person name="Richards T.A."/>
            <person name="Lane C.E."/>
        </authorList>
    </citation>
    <scope>NUCLEOTIDE SEQUENCE [LARGE SCALE GENOMIC DNA]</scope>
    <source>
        <strain evidence="2 3">ATCC 48635</strain>
    </source>
</reference>
<dbReference type="InterPro" id="IPR017956">
    <property type="entry name" value="AT_hook_DNA-bd_motif"/>
</dbReference>
<comment type="caution">
    <text evidence="2">The sequence shown here is derived from an EMBL/GenBank/DDBJ whole genome shotgun (WGS) entry which is preliminary data.</text>
</comment>
<proteinExistence type="predicted"/>
<gene>
    <name evidence="2" type="ORF">ACHHYP_09845</name>
</gene>
<dbReference type="OrthoDB" id="73898at2759"/>
<feature type="compositionally biased region" description="Basic residues" evidence="1">
    <location>
        <begin position="499"/>
        <end position="514"/>
    </location>
</feature>
<feature type="compositionally biased region" description="Basic and acidic residues" evidence="1">
    <location>
        <begin position="188"/>
        <end position="203"/>
    </location>
</feature>
<feature type="compositionally biased region" description="Polar residues" evidence="1">
    <location>
        <begin position="456"/>
        <end position="468"/>
    </location>
</feature>
<accession>A0A1V9ZJ63</accession>
<feature type="region of interest" description="Disordered" evidence="1">
    <location>
        <begin position="453"/>
        <end position="537"/>
    </location>
</feature>
<dbReference type="AlphaFoldDB" id="A0A1V9ZJ63"/>
<feature type="region of interest" description="Disordered" evidence="1">
    <location>
        <begin position="176"/>
        <end position="416"/>
    </location>
</feature>
<sequence>METASRTTWTTRAWKGLEAVGWCKNGDYVLSPECADLGIFIPNRTIFDTEADAVAFALQNLAYHEGLAVMEDYIWDHMHEELKWQVLRFQSGVRWYAHPNMTLGGLKQGQNLYEKRITAIMAFVQAVLGLKRKRIDQLENEMQKRQKKLVTEDTPAAAPITTASVVEPIEAPTGVNPFAVTSPTQVRSTKESPPKRRTVKEADILTEATAETQPLRRAVKSELDTPTKRKYTKKAPSPISIATVNSTYETPQLTPRKRSPAKKAATPPKAEPTSVESASLALLSTPKRRGRPPKSATPPTSSGAAADVVPKVEAASTDVPSTPKQRGRSPKAAKGEATDIPSTPKRRGRPAKASSPALITTPVKNALPPRAASPMATLARSPGVAKRGRPAAASPVLEVASTAPKKQKTPKSAAKSDAAALVKAEAKPEAKPEFAPFEQLQVPLTPVKASFPLNLLSGSPSHGLSTPKRQPRTPPSVSLFGSPAETKVSESEWQPIFDKKHRRGSGSPGRRHSTPVKTPTARRPPLPPSTDATSPMSISHILSTSEVDADRSMHCNVQRNLNRSCFREAASDDDMANFLNKTVQDSPAVKRESHFETMSTVMNDLLDGAYSHLTHESPCVVRRPVPDPFTPECDVAKSVPIFTPPKEVNVVFRRRVLTTFLSSGWRSVAPPMNGTGNYYYTHKALNGKSISRQDLEQYAIENDVFQRDANKDPLAVLAWVSRHHSPVKGPTVNRKLLSPSPLRRFSFPTS</sequence>
<dbReference type="PRINTS" id="PR00929">
    <property type="entry name" value="ATHOOK"/>
</dbReference>
<feature type="compositionally biased region" description="Polar residues" evidence="1">
    <location>
        <begin position="240"/>
        <end position="253"/>
    </location>
</feature>
<evidence type="ECO:0000313" key="3">
    <source>
        <dbReference type="Proteomes" id="UP000243579"/>
    </source>
</evidence>
<evidence type="ECO:0000313" key="2">
    <source>
        <dbReference type="EMBL" id="OQR97860.1"/>
    </source>
</evidence>
<dbReference type="SMART" id="SM00384">
    <property type="entry name" value="AT_hook"/>
    <property type="match status" value="3"/>
</dbReference>
<dbReference type="GO" id="GO:0003677">
    <property type="term" value="F:DNA binding"/>
    <property type="evidence" value="ECO:0007669"/>
    <property type="project" value="InterPro"/>
</dbReference>
<dbReference type="EMBL" id="JNBR01000095">
    <property type="protein sequence ID" value="OQR97860.1"/>
    <property type="molecule type" value="Genomic_DNA"/>
</dbReference>